<organism evidence="7 8">
    <name type="scientific">Fluviicola taffensis (strain DSM 16823 / NCIMB 13979 / RW262)</name>
    <dbReference type="NCBI Taxonomy" id="755732"/>
    <lineage>
        <taxon>Bacteria</taxon>
        <taxon>Pseudomonadati</taxon>
        <taxon>Bacteroidota</taxon>
        <taxon>Flavobacteriia</taxon>
        <taxon>Flavobacteriales</taxon>
        <taxon>Crocinitomicaceae</taxon>
        <taxon>Fluviicola</taxon>
    </lineage>
</organism>
<evidence type="ECO:0000256" key="1">
    <source>
        <dbReference type="ARBA" id="ARBA00004651"/>
    </source>
</evidence>
<keyword evidence="2" id="KW-1003">Cell membrane</keyword>
<dbReference type="STRING" id="755732.Fluta_1354"/>
<dbReference type="PIRSF" id="PIRSF035875">
    <property type="entry name" value="RNase_BN"/>
    <property type="match status" value="1"/>
</dbReference>
<feature type="transmembrane region" description="Helical" evidence="6">
    <location>
        <begin position="98"/>
        <end position="117"/>
    </location>
</feature>
<dbReference type="EMBL" id="CP002542">
    <property type="protein sequence ID" value="AEA43349.1"/>
    <property type="molecule type" value="Genomic_DNA"/>
</dbReference>
<feature type="transmembrane region" description="Helical" evidence="6">
    <location>
        <begin position="185"/>
        <end position="207"/>
    </location>
</feature>
<comment type="subcellular location">
    <subcellularLocation>
        <location evidence="1">Cell membrane</location>
        <topology evidence="1">Multi-pass membrane protein</topology>
    </subcellularLocation>
</comment>
<dbReference type="KEGG" id="fte:Fluta_1354"/>
<keyword evidence="8" id="KW-1185">Reference proteome</keyword>
<dbReference type="OrthoDB" id="9797028at2"/>
<sequence>MPRTKKKTFFRSLWTITKNTAKDWIAADPFRQSAVVGYYAVFSIPALLVIIIAVAGLVFGEEAVQGQISGQIKSALGTETAESIESIIAKVSEEKTSIIAAIIGFVTLIVGSTGVFTELQTSLNQIWEVQVVAKKKWLKTIKTRLFSLGLVLSLGFLMLISLLLTTGLEAFSEMIKTHLPDFMPFVLKTANFILSFAVITVLFALIFKILPDAKIQFRDVWIGAMVTTLLFILGKFGLGIYFAKANPASAYGAAGSVVLIMLWVSYSCMILFFGAEFTKQYATFHGHEIQPTSDSKKIVKANRLPLPT</sequence>
<evidence type="ECO:0000256" key="2">
    <source>
        <dbReference type="ARBA" id="ARBA00022475"/>
    </source>
</evidence>
<proteinExistence type="predicted"/>
<evidence type="ECO:0000256" key="4">
    <source>
        <dbReference type="ARBA" id="ARBA00022989"/>
    </source>
</evidence>
<dbReference type="HOGENOM" id="CLU_045539_5_1_10"/>
<feature type="transmembrane region" description="Helical" evidence="6">
    <location>
        <begin position="145"/>
        <end position="165"/>
    </location>
</feature>
<gene>
    <name evidence="7" type="ordered locus">Fluta_1354</name>
</gene>
<dbReference type="GO" id="GO:0005886">
    <property type="term" value="C:plasma membrane"/>
    <property type="evidence" value="ECO:0007669"/>
    <property type="project" value="UniProtKB-SubCell"/>
</dbReference>
<dbReference type="eggNOG" id="COG1295">
    <property type="taxonomic scope" value="Bacteria"/>
</dbReference>
<dbReference type="RefSeq" id="WP_013686120.1">
    <property type="nucleotide sequence ID" value="NC_015321.1"/>
</dbReference>
<evidence type="ECO:0000256" key="6">
    <source>
        <dbReference type="SAM" id="Phobius"/>
    </source>
</evidence>
<accession>F2ICX5</accession>
<dbReference type="Pfam" id="PF03631">
    <property type="entry name" value="Virul_fac_BrkB"/>
    <property type="match status" value="1"/>
</dbReference>
<keyword evidence="4 6" id="KW-1133">Transmembrane helix</keyword>
<reference evidence="8" key="2">
    <citation type="submission" date="2011-02" db="EMBL/GenBank/DDBJ databases">
        <title>The complete genome of Fluviicola taffensis DSM 16823.</title>
        <authorList>
            <consortium name="US DOE Joint Genome Institute (JGI-PGF)"/>
            <person name="Lucas S."/>
            <person name="Copeland A."/>
            <person name="Lapidus A."/>
            <person name="Bruce D."/>
            <person name="Goodwin L."/>
            <person name="Pitluck S."/>
            <person name="Kyrpides N."/>
            <person name="Mavromatis K."/>
            <person name="Ivanova N."/>
            <person name="Mikhailova N."/>
            <person name="Pagani I."/>
            <person name="Chertkov O."/>
            <person name="Detter J.C."/>
            <person name="Han C."/>
            <person name="Tapia R."/>
            <person name="Land M."/>
            <person name="Hauser L."/>
            <person name="Markowitz V."/>
            <person name="Cheng J.-F."/>
            <person name="Hugenholtz P."/>
            <person name="Woyke T."/>
            <person name="Wu D."/>
            <person name="Tindall B."/>
            <person name="Pomrenke H.G."/>
            <person name="Brambilla E."/>
            <person name="Klenk H.-P."/>
            <person name="Eisen J.A."/>
        </authorList>
    </citation>
    <scope>NUCLEOTIDE SEQUENCE [LARGE SCALE GENOMIC DNA]</scope>
    <source>
        <strain evidence="8">DSM 16823 / RW262 / RW262</strain>
    </source>
</reference>
<dbReference type="InterPro" id="IPR017039">
    <property type="entry name" value="Virul_fac_BrkB"/>
</dbReference>
<feature type="transmembrane region" description="Helical" evidence="6">
    <location>
        <begin position="36"/>
        <end position="59"/>
    </location>
</feature>
<dbReference type="AlphaFoldDB" id="F2ICX5"/>
<evidence type="ECO:0000256" key="3">
    <source>
        <dbReference type="ARBA" id="ARBA00022692"/>
    </source>
</evidence>
<dbReference type="NCBIfam" id="TIGR00765">
    <property type="entry name" value="yihY_not_rbn"/>
    <property type="match status" value="1"/>
</dbReference>
<reference evidence="7 8" key="1">
    <citation type="journal article" date="2011" name="Stand. Genomic Sci.">
        <title>Complete genome sequence of the gliding freshwater bacterium Fluviicola taffensis type strain (RW262).</title>
        <authorList>
            <person name="Woyke T."/>
            <person name="Chertkov O."/>
            <person name="Lapidus A."/>
            <person name="Nolan M."/>
            <person name="Lucas S."/>
            <person name="Del Rio T.G."/>
            <person name="Tice H."/>
            <person name="Cheng J.F."/>
            <person name="Tapia R."/>
            <person name="Han C."/>
            <person name="Goodwin L."/>
            <person name="Pitluck S."/>
            <person name="Liolios K."/>
            <person name="Pagani I."/>
            <person name="Ivanova N."/>
            <person name="Huntemann M."/>
            <person name="Mavromatis K."/>
            <person name="Mikhailova N."/>
            <person name="Pati A."/>
            <person name="Chen A."/>
            <person name="Palaniappan K."/>
            <person name="Land M."/>
            <person name="Hauser L."/>
            <person name="Brambilla E.M."/>
            <person name="Rohde M."/>
            <person name="Mwirichia R."/>
            <person name="Sikorski J."/>
            <person name="Tindall B.J."/>
            <person name="Goker M."/>
            <person name="Bristow J."/>
            <person name="Eisen J.A."/>
            <person name="Markowitz V."/>
            <person name="Hugenholtz P."/>
            <person name="Klenk H.P."/>
            <person name="Kyrpides N.C."/>
        </authorList>
    </citation>
    <scope>NUCLEOTIDE SEQUENCE [LARGE SCALE GENOMIC DNA]</scope>
    <source>
        <strain evidence="8">DSM 16823 / RW262 / RW262</strain>
    </source>
</reference>
<dbReference type="PANTHER" id="PTHR30213:SF1">
    <property type="entry name" value="INNER MEMBRANE PROTEIN YHJD"/>
    <property type="match status" value="1"/>
</dbReference>
<evidence type="ECO:0000313" key="7">
    <source>
        <dbReference type="EMBL" id="AEA43349.1"/>
    </source>
</evidence>
<feature type="transmembrane region" description="Helical" evidence="6">
    <location>
        <begin position="249"/>
        <end position="273"/>
    </location>
</feature>
<keyword evidence="5 6" id="KW-0472">Membrane</keyword>
<evidence type="ECO:0000256" key="5">
    <source>
        <dbReference type="ARBA" id="ARBA00023136"/>
    </source>
</evidence>
<name>F2ICX5_FLUTR</name>
<dbReference type="Proteomes" id="UP000007463">
    <property type="component" value="Chromosome"/>
</dbReference>
<evidence type="ECO:0000313" key="8">
    <source>
        <dbReference type="Proteomes" id="UP000007463"/>
    </source>
</evidence>
<protein>
    <submittedName>
        <fullName evidence="7">Ribonuclease BN</fullName>
    </submittedName>
</protein>
<dbReference type="PANTHER" id="PTHR30213">
    <property type="entry name" value="INNER MEMBRANE PROTEIN YHJD"/>
    <property type="match status" value="1"/>
</dbReference>
<feature type="transmembrane region" description="Helical" evidence="6">
    <location>
        <begin position="219"/>
        <end position="243"/>
    </location>
</feature>
<keyword evidence="3 6" id="KW-0812">Transmembrane</keyword>